<dbReference type="EMBL" id="JBHSBA010000003">
    <property type="protein sequence ID" value="MFC4124907.1"/>
    <property type="molecule type" value="Genomic_DNA"/>
</dbReference>
<reference evidence="2" key="1">
    <citation type="journal article" date="2019" name="Int. J. Syst. Evol. Microbiol.">
        <title>The Global Catalogue of Microorganisms (GCM) 10K type strain sequencing project: providing services to taxonomists for standard genome sequencing and annotation.</title>
        <authorList>
            <consortium name="The Broad Institute Genomics Platform"/>
            <consortium name="The Broad Institute Genome Sequencing Center for Infectious Disease"/>
            <person name="Wu L."/>
            <person name="Ma J."/>
        </authorList>
    </citation>
    <scope>NUCLEOTIDE SEQUENCE [LARGE SCALE GENOMIC DNA]</scope>
    <source>
        <strain evidence="2">CGMCC 4.7204</strain>
    </source>
</reference>
<comment type="caution">
    <text evidence="1">The sequence shown here is derived from an EMBL/GenBank/DDBJ whole genome shotgun (WGS) entry which is preliminary data.</text>
</comment>
<protein>
    <submittedName>
        <fullName evidence="1">Uncharacterized protein</fullName>
    </submittedName>
</protein>
<name>A0ABV8L268_9NOCA</name>
<organism evidence="1 2">
    <name type="scientific">Nocardia rhizosphaerae</name>
    <dbReference type="NCBI Taxonomy" id="1691571"/>
    <lineage>
        <taxon>Bacteria</taxon>
        <taxon>Bacillati</taxon>
        <taxon>Actinomycetota</taxon>
        <taxon>Actinomycetes</taxon>
        <taxon>Mycobacteriales</taxon>
        <taxon>Nocardiaceae</taxon>
        <taxon>Nocardia</taxon>
    </lineage>
</organism>
<accession>A0ABV8L268</accession>
<gene>
    <name evidence="1" type="ORF">ACFOW8_08210</name>
</gene>
<sequence>MIRSDRFLISQRPYAASLDSYRLTTSDDPNGVWHRGHIEAVWFRRRRGVTVACIGYLSGFGRRTIPADAVDFLAGETDGRYGGTCVGRWDGTGYWGAEDPDVAAKDLAILRPMLTNYPEIPDGWDGWWRYPSTAERREVAR</sequence>
<keyword evidence="2" id="KW-1185">Reference proteome</keyword>
<proteinExistence type="predicted"/>
<evidence type="ECO:0000313" key="1">
    <source>
        <dbReference type="EMBL" id="MFC4124907.1"/>
    </source>
</evidence>
<dbReference type="RefSeq" id="WP_378547759.1">
    <property type="nucleotide sequence ID" value="NZ_JBHSBA010000003.1"/>
</dbReference>
<evidence type="ECO:0000313" key="2">
    <source>
        <dbReference type="Proteomes" id="UP001595767"/>
    </source>
</evidence>
<dbReference type="Proteomes" id="UP001595767">
    <property type="component" value="Unassembled WGS sequence"/>
</dbReference>